<gene>
    <name evidence="19" type="ORF">Tci_016718</name>
</gene>
<organism evidence="19">
    <name type="scientific">Tanacetum cinerariifolium</name>
    <name type="common">Dalmatian daisy</name>
    <name type="synonym">Chrysanthemum cinerariifolium</name>
    <dbReference type="NCBI Taxonomy" id="118510"/>
    <lineage>
        <taxon>Eukaryota</taxon>
        <taxon>Viridiplantae</taxon>
        <taxon>Streptophyta</taxon>
        <taxon>Embryophyta</taxon>
        <taxon>Tracheophyta</taxon>
        <taxon>Spermatophyta</taxon>
        <taxon>Magnoliopsida</taxon>
        <taxon>eudicotyledons</taxon>
        <taxon>Gunneridae</taxon>
        <taxon>Pentapetalae</taxon>
        <taxon>asterids</taxon>
        <taxon>campanulids</taxon>
        <taxon>Asterales</taxon>
        <taxon>Asteraceae</taxon>
        <taxon>Asteroideae</taxon>
        <taxon>Anthemideae</taxon>
        <taxon>Anthemidinae</taxon>
        <taxon>Tanacetum</taxon>
    </lineage>
</organism>
<feature type="compositionally biased region" description="Polar residues" evidence="16">
    <location>
        <begin position="1955"/>
        <end position="1977"/>
    </location>
</feature>
<dbReference type="InterPro" id="IPR041373">
    <property type="entry name" value="RT_RNaseH"/>
</dbReference>
<evidence type="ECO:0000256" key="10">
    <source>
        <dbReference type="ARBA" id="ARBA00022908"/>
    </source>
</evidence>
<feature type="region of interest" description="Disordered" evidence="16">
    <location>
        <begin position="104"/>
        <end position="157"/>
    </location>
</feature>
<feature type="compositionally biased region" description="Polar residues" evidence="16">
    <location>
        <begin position="2347"/>
        <end position="2360"/>
    </location>
</feature>
<feature type="compositionally biased region" description="Basic and acidic residues" evidence="16">
    <location>
        <begin position="2331"/>
        <end position="2345"/>
    </location>
</feature>
<keyword evidence="2" id="KW-0808">Transferase</keyword>
<dbReference type="Pfam" id="PF13976">
    <property type="entry name" value="gag_pre-integrs"/>
    <property type="match status" value="1"/>
</dbReference>
<dbReference type="GO" id="GO:0004190">
    <property type="term" value="F:aspartic-type endopeptidase activity"/>
    <property type="evidence" value="ECO:0007669"/>
    <property type="project" value="UniProtKB-KW"/>
</dbReference>
<dbReference type="InterPro" id="IPR025724">
    <property type="entry name" value="GAG-pre-integrase_dom"/>
</dbReference>
<feature type="domain" description="Integrase catalytic" evidence="18">
    <location>
        <begin position="1175"/>
        <end position="1341"/>
    </location>
</feature>
<keyword evidence="15" id="KW-0863">Zinc-finger</keyword>
<evidence type="ECO:0000259" key="18">
    <source>
        <dbReference type="PROSITE" id="PS50994"/>
    </source>
</evidence>
<dbReference type="GO" id="GO:0004519">
    <property type="term" value="F:endonuclease activity"/>
    <property type="evidence" value="ECO:0007669"/>
    <property type="project" value="UniProtKB-KW"/>
</dbReference>
<dbReference type="SMART" id="SM00343">
    <property type="entry name" value="ZnF_C2HC"/>
    <property type="match status" value="4"/>
</dbReference>
<dbReference type="Pfam" id="PF00098">
    <property type="entry name" value="zf-CCHC"/>
    <property type="match status" value="1"/>
</dbReference>
<keyword evidence="9" id="KW-0460">Magnesium</keyword>
<dbReference type="GO" id="GO:0003677">
    <property type="term" value="F:DNA binding"/>
    <property type="evidence" value="ECO:0007669"/>
    <property type="project" value="UniProtKB-KW"/>
</dbReference>
<dbReference type="Pfam" id="PF17921">
    <property type="entry name" value="Integrase_H2C2"/>
    <property type="match status" value="1"/>
</dbReference>
<proteinExistence type="predicted"/>
<sequence length="2807" mass="317618">MFEKPDIHAQIWKNQRSVYVPAKVKSWKLLESSGVKIIAITTTQLILLVEMKYPLTKFTLDQMLNVVRHKVDEESEAPALPDYVSGPDHADDEIVAKDQPYVVDASPTSQSPEHVPESDLEAYPKEDDDEDPEEDPDDRGDDGDDEEGSSENDEDDDIDIEADEEEEDQAPADSIVVALPATDQAPSADETEPFKTDESTATPPPHPAYRMTARISIPAPVHVPAWSDPEVARLLAMSSLSSSPLSLLSLPPPQILFPPRPPILSPPSHVLSLAPPPSPIRSLGYRAAMIRLRTEAASTSHYPPLPPPFILSPTKSDAPSLGISPPLPISAPTSSPPLQLPSASRREDRPEVTLPPWKRLGITLGPRYEVGESSFAAAARPAGGLRADYGFVATMDREIRRDPKREVRRDTNEIYSRLDDEQSKRQLLAGRLNMLFRNRHAHAYTRFLMETEARLSRDAWVRSMDASDLARGEVMSLRTTVLGQTTEIRELHVADRRRYIVTLEMLRTDHRRFAEIRGLRTADRTRQQQLIQTLTLTVMQSLQGQKKMAPKRTTRSIADQKTTNTTLVTNAQLQEMIDQGVTAALAARDALGSTNGDDSHNSITGELALLCGRMFPEESDKIKRYIEGLPDMIHRTSKRKFENTLRSTQNQQQQPNKRQNTGWVYTAAFGEKKCNKVGHFARDCRTTTNTNNANNQRGTGSGQKPTCYECGVQGHFRRECPKLKNNNNHGNQGGRDNAPAKGVEDKSEKKRLEDLPIVQNFPEVFPEDLPGLPLTRTVEFQIDLVPGAAPVARAPYRLTPSEMKELSEKLKELSEKGFIRPSLSPWGAPVLFVKKKDGSFRMCIDYQELNKLTNKQEYKEHLKLILELLKKEEFQGIHVDPAKIKSVKDWASPKSPTEIRQFLGLAWYYQRFIEGFLKIAKPMTKLTQKKVKFKEKVISYASRQLKIHKKNYTTHDLELGAVVFALKIWRYYQYGTMCTVFTNHKSLQHILDQKEPNMRQRRWLKLLSDYDCDIRYHPGKANVVADALTRKEREPPLRVRALVMTIILDLPKKILNAQTEARKLENIKKEDVGSMLVENSRDPEKVRIEKLEPRTDGTLCLNGKSWLPCYGDLRTVIMHESHKSKYSIHPGSDKMYQDMKKLYWWPNMKDDITTYVSKCLTCAKVKAEHQRPLGLLVQPKIPEWKSDSITIDFVTKLPKSSQGYDTIWVIVDRLTKSTIFTPMRETDPIDKLVRMYLKEIVTRHGIPILIICDRNPRFASNFWRSLQNALGTNLDMSTAYHPQTDGQSERTIQTLEDMLRACAIDFVKGWVNHLRLVEFSYNNSYHASIKAAPFEALYGQKCHSPVCWTEVREAQILGVVHFGKRGKLNPRYVRPFKVLEKIRKVAYKIELPKELSRVHNTFHVSNLNKCHADEPLAVLLDGLHFDDELNFVEEPVEIIDREVKRLKQSRIPLVEVQWNSKRGPEFTWECEDQFRKKYPHLFAKTAPSSSVASDDLRGALFVLYLIFAHSRFARVKDLTSGIRAIWRTLLKKTLFLHTRITFSVSMESLSPQVVSDAKLPILNPNEFDLWKMRIEQYFFMTEYSLLEVILNGDSPAPTRVVDGVLWPVAPTTAEQRLARKNKLKARGTLLMALPDKHQLKFNSHKDAKTLMEAMVKRCGGNTETMKVQKTLLKQQYENFIDVNLKFLRSLPSEWRTHTLIWRNKTDLEEHSLDDLFNSLKIYEAEVKSSSSRIGRNLRANGPTSMGFDMSKVECYNCHRKGHFVRKCRLLRLEFSSRRGASTNYALIAFLFSSSSSNNEDWVFDSEDESETKPLQHVPSFVRPTKHIKSPRHSVQHDETSIPITSAKSASPKPTNNGKCRNRKACFVCKSLDHLIKDYDYHDKKMAQPTARYHAHRGNHKQYSPMTHLNPQRNMVHTAVLTQSKPVPITAVRPVKTVVPKLKVTRPTQYKPIVTKPNSPTRMHINRSPSPKASNSPPRVTAVKASMVNAAKGMQGKCNGLGPKENLTILFVVQGNPQHALKDKEVIDSGCSRHMIGNMSYLSDFEELNGGYVSFGGNQKGGKISGKGKIRTGKLDVDDIYFVKELKFNLFSVSQMCDKKNSVLFTDTECLVLSPDFKFPDENQVLLRVPGENNMYNVNLKNIVPSGDFTCLFVKETLDESNLWHRRLGHINFKTMNKLIKGNLVRGLPTKVFENDNTCVACKKGKQHRASCKFDGKVVEGFLVGYSVSSEAFRVFNSKTHIVQETLHVNFLENKPNVIGSGPTWLFDIDTLTKTMNYQPVIAGNQSNPSVGVQEQFQAENTGEEIKQQYVLFLVWSFSSTNPQNTDGDAAFDEKEPEFDKKKLESKVNVSPSSSAQSKNINEVNAAGTLVPTVGQISPNSTNTFSAAGPSNATSSPTPGKSLFIDASQLPDDPKMPELEDITYSDDEDDVGVEADFNNLKTSITEEGIDYKEVFALVARIEAIRLFLAYASFMGFMVYQMDVKCAFLNETIEEEVYVCQALGFEDPDHPDKVYKVVKPLYGLHQVPRALSLSYSGLEEFKQPQFESYGPKSCEKESKNASEDIPNEPKEYLDAPLVKDMVSDNKDCLVKSPVVVKKKTDVPTIAKVNFVRSKQQETTVRKPVREQVVSGNNYTRVTYDNSIRKTHPSAHRKMAPSAVLMQTSLRPLNTARLVNTAHPKTIVNSARPMSYFSKSAQSTVKRPYQQRTTLTNKNFSQKVNTARGKFYIARPRAVNTARPNSIVVNAVRTNQVQEDQGYVDSGCSRHMTGNMSYLSDFKEFDAGYVTFGGEANGGRFTSKGTLKNGILVW</sequence>
<feature type="region of interest" description="Disordered" evidence="16">
    <location>
        <begin position="184"/>
        <end position="206"/>
    </location>
</feature>
<dbReference type="InterPro" id="IPR056924">
    <property type="entry name" value="SH3_Tf2-1"/>
</dbReference>
<evidence type="ECO:0000256" key="15">
    <source>
        <dbReference type="PROSITE-ProRule" id="PRU00047"/>
    </source>
</evidence>
<dbReference type="PANTHER" id="PTHR37984:SF5">
    <property type="entry name" value="PROTEIN NYNRIN-LIKE"/>
    <property type="match status" value="1"/>
</dbReference>
<dbReference type="GO" id="GO:0003887">
    <property type="term" value="F:DNA-directed DNA polymerase activity"/>
    <property type="evidence" value="ECO:0007669"/>
    <property type="project" value="UniProtKB-KW"/>
</dbReference>
<feature type="compositionally biased region" description="Polar residues" evidence="16">
    <location>
        <begin position="2380"/>
        <end position="2398"/>
    </location>
</feature>
<evidence type="ECO:0000256" key="3">
    <source>
        <dbReference type="ARBA" id="ARBA00022695"/>
    </source>
</evidence>
<dbReference type="PANTHER" id="PTHR37984">
    <property type="entry name" value="PROTEIN CBG26694"/>
    <property type="match status" value="1"/>
</dbReference>
<dbReference type="PROSITE" id="PS50994">
    <property type="entry name" value="INTEGRASE"/>
    <property type="match status" value="1"/>
</dbReference>
<feature type="compositionally biased region" description="Acidic residues" evidence="16">
    <location>
        <begin position="126"/>
        <end position="157"/>
    </location>
</feature>
<feature type="domain" description="CCHC-type" evidence="17">
    <location>
        <begin position="707"/>
        <end position="722"/>
    </location>
</feature>
<keyword evidence="5" id="KW-0479">Metal-binding</keyword>
<evidence type="ECO:0000256" key="1">
    <source>
        <dbReference type="ARBA" id="ARBA00022670"/>
    </source>
</evidence>
<dbReference type="InterPro" id="IPR050951">
    <property type="entry name" value="Retrovirus_Pol_polyprotein"/>
</dbReference>
<dbReference type="InterPro" id="IPR001878">
    <property type="entry name" value="Znf_CCHC"/>
</dbReference>
<keyword evidence="1" id="KW-0645">Protease</keyword>
<evidence type="ECO:0000256" key="12">
    <source>
        <dbReference type="ARBA" id="ARBA00022932"/>
    </source>
</evidence>
<dbReference type="Gene3D" id="4.10.60.10">
    <property type="entry name" value="Zinc finger, CCHC-type"/>
    <property type="match status" value="2"/>
</dbReference>
<accession>A0A6L2K7H4</accession>
<evidence type="ECO:0000256" key="8">
    <source>
        <dbReference type="ARBA" id="ARBA00022801"/>
    </source>
</evidence>
<dbReference type="InterPro" id="IPR001584">
    <property type="entry name" value="Integrase_cat-core"/>
</dbReference>
<keyword evidence="14" id="KW-0233">DNA recombination</keyword>
<dbReference type="InterPro" id="IPR043502">
    <property type="entry name" value="DNA/RNA_pol_sf"/>
</dbReference>
<keyword evidence="8" id="KW-0378">Hydrolase</keyword>
<name>A0A6L2K7H4_TANCI</name>
<dbReference type="InterPro" id="IPR041588">
    <property type="entry name" value="Integrase_H2C2"/>
</dbReference>
<keyword evidence="10" id="KW-0229">DNA integration</keyword>
<dbReference type="InterPro" id="IPR013103">
    <property type="entry name" value="RVT_2"/>
</dbReference>
<feature type="region of interest" description="Disordered" evidence="16">
    <location>
        <begin position="1950"/>
        <end position="1977"/>
    </location>
</feature>
<evidence type="ECO:0000256" key="13">
    <source>
        <dbReference type="ARBA" id="ARBA00023125"/>
    </source>
</evidence>
<reference evidence="19" key="1">
    <citation type="journal article" date="2019" name="Sci. Rep.">
        <title>Draft genome of Tanacetum cinerariifolium, the natural source of mosquito coil.</title>
        <authorList>
            <person name="Yamashiro T."/>
            <person name="Shiraishi A."/>
            <person name="Satake H."/>
            <person name="Nakayama K."/>
        </authorList>
    </citation>
    <scope>NUCLEOTIDE SEQUENCE</scope>
</reference>
<feature type="compositionally biased region" description="Basic and acidic residues" evidence="16">
    <location>
        <begin position="2551"/>
        <end position="2567"/>
    </location>
</feature>
<evidence type="ECO:0000256" key="2">
    <source>
        <dbReference type="ARBA" id="ARBA00022679"/>
    </source>
</evidence>
<dbReference type="GO" id="GO:0006310">
    <property type="term" value="P:DNA recombination"/>
    <property type="evidence" value="ECO:0007669"/>
    <property type="project" value="UniProtKB-KW"/>
</dbReference>
<keyword evidence="12" id="KW-0239">DNA-directed DNA polymerase</keyword>
<dbReference type="GO" id="GO:0006508">
    <property type="term" value="P:proteolysis"/>
    <property type="evidence" value="ECO:0007669"/>
    <property type="project" value="UniProtKB-KW"/>
</dbReference>
<feature type="region of interest" description="Disordered" evidence="16">
    <location>
        <begin position="2546"/>
        <end position="2567"/>
    </location>
</feature>
<dbReference type="Gene3D" id="3.10.10.10">
    <property type="entry name" value="HIV Type 1 Reverse Transcriptase, subunit A, domain 1"/>
    <property type="match status" value="1"/>
</dbReference>
<feature type="compositionally biased region" description="Basic and acidic residues" evidence="16">
    <location>
        <begin position="114"/>
        <end position="125"/>
    </location>
</feature>
<feature type="region of interest" description="Disordered" evidence="16">
    <location>
        <begin position="311"/>
        <end position="351"/>
    </location>
</feature>
<feature type="compositionally biased region" description="Pro residues" evidence="16">
    <location>
        <begin position="325"/>
        <end position="339"/>
    </location>
</feature>
<evidence type="ECO:0000256" key="11">
    <source>
        <dbReference type="ARBA" id="ARBA00022918"/>
    </source>
</evidence>
<dbReference type="GO" id="GO:0008270">
    <property type="term" value="F:zinc ion binding"/>
    <property type="evidence" value="ECO:0007669"/>
    <property type="project" value="UniProtKB-KW"/>
</dbReference>
<dbReference type="SUPFAM" id="SSF57756">
    <property type="entry name" value="Retrovirus zinc finger-like domains"/>
    <property type="match status" value="2"/>
</dbReference>
<dbReference type="InterPro" id="IPR036875">
    <property type="entry name" value="Znf_CCHC_sf"/>
</dbReference>
<comment type="caution">
    <text evidence="19">The sequence shown here is derived from an EMBL/GenBank/DDBJ whole genome shotgun (WGS) entry which is preliminary data.</text>
</comment>
<dbReference type="SUPFAM" id="SSF56672">
    <property type="entry name" value="DNA/RNA polymerases"/>
    <property type="match status" value="1"/>
</dbReference>
<evidence type="ECO:0000259" key="17">
    <source>
        <dbReference type="PROSITE" id="PS50158"/>
    </source>
</evidence>
<keyword evidence="4" id="KW-0540">Nuclease</keyword>
<keyword evidence="7" id="KW-0255">Endonuclease</keyword>
<dbReference type="Pfam" id="PF17917">
    <property type="entry name" value="RT_RNaseH"/>
    <property type="match status" value="1"/>
</dbReference>
<feature type="region of interest" description="Disordered" evidence="16">
    <location>
        <begin position="722"/>
        <end position="749"/>
    </location>
</feature>
<keyword evidence="15" id="KW-0862">Zinc</keyword>
<keyword evidence="13" id="KW-0238">DNA-binding</keyword>
<dbReference type="InterPro" id="IPR054722">
    <property type="entry name" value="PolX-like_BBD"/>
</dbReference>
<dbReference type="Pfam" id="PF07727">
    <property type="entry name" value="RVT_2"/>
    <property type="match status" value="1"/>
</dbReference>
<dbReference type="InterPro" id="IPR036397">
    <property type="entry name" value="RNaseH_sf"/>
</dbReference>
<keyword evidence="3" id="KW-0548">Nucleotidyltransferase</keyword>
<dbReference type="InterPro" id="IPR043128">
    <property type="entry name" value="Rev_trsase/Diguanyl_cyclase"/>
</dbReference>
<feature type="region of interest" description="Disordered" evidence="16">
    <location>
        <begin position="1826"/>
        <end position="1857"/>
    </location>
</feature>
<dbReference type="Gene3D" id="3.30.420.10">
    <property type="entry name" value="Ribonuclease H-like superfamily/Ribonuclease H"/>
    <property type="match status" value="1"/>
</dbReference>
<keyword evidence="6" id="KW-0064">Aspartyl protease</keyword>
<dbReference type="Pfam" id="PF24626">
    <property type="entry name" value="SH3_Tf2-1"/>
    <property type="match status" value="1"/>
</dbReference>
<feature type="region of interest" description="Disordered" evidence="16">
    <location>
        <begin position="2380"/>
        <end position="2404"/>
    </location>
</feature>
<protein>
    <submittedName>
        <fullName evidence="19">Putative reverse transcriptase domain-containing protein</fullName>
    </submittedName>
</protein>
<evidence type="ECO:0000313" key="19">
    <source>
        <dbReference type="EMBL" id="GEU44740.1"/>
    </source>
</evidence>
<evidence type="ECO:0000256" key="16">
    <source>
        <dbReference type="SAM" id="MobiDB-lite"/>
    </source>
</evidence>
<feature type="region of interest" description="Disordered" evidence="16">
    <location>
        <begin position="2324"/>
        <end position="2360"/>
    </location>
</feature>
<dbReference type="Pfam" id="PF22936">
    <property type="entry name" value="Pol_BBD"/>
    <property type="match status" value="1"/>
</dbReference>
<evidence type="ECO:0000256" key="9">
    <source>
        <dbReference type="ARBA" id="ARBA00022842"/>
    </source>
</evidence>
<evidence type="ECO:0000256" key="7">
    <source>
        <dbReference type="ARBA" id="ARBA00022759"/>
    </source>
</evidence>
<evidence type="ECO:0000256" key="6">
    <source>
        <dbReference type="ARBA" id="ARBA00022750"/>
    </source>
</evidence>
<dbReference type="InterPro" id="IPR012337">
    <property type="entry name" value="RNaseH-like_sf"/>
</dbReference>
<evidence type="ECO:0000256" key="5">
    <source>
        <dbReference type="ARBA" id="ARBA00022723"/>
    </source>
</evidence>
<dbReference type="Gene3D" id="1.10.340.70">
    <property type="match status" value="1"/>
</dbReference>
<evidence type="ECO:0000256" key="4">
    <source>
        <dbReference type="ARBA" id="ARBA00022722"/>
    </source>
</evidence>
<keyword evidence="11 19" id="KW-0695">RNA-directed DNA polymerase</keyword>
<evidence type="ECO:0000256" key="14">
    <source>
        <dbReference type="ARBA" id="ARBA00023172"/>
    </source>
</evidence>
<dbReference type="GO" id="GO:0015074">
    <property type="term" value="P:DNA integration"/>
    <property type="evidence" value="ECO:0007669"/>
    <property type="project" value="UniProtKB-KW"/>
</dbReference>
<feature type="domain" description="CCHC-type" evidence="17">
    <location>
        <begin position="1754"/>
        <end position="1768"/>
    </location>
</feature>
<dbReference type="EMBL" id="BKCJ010001887">
    <property type="protein sequence ID" value="GEU44740.1"/>
    <property type="molecule type" value="Genomic_DNA"/>
</dbReference>
<dbReference type="SUPFAM" id="SSF53098">
    <property type="entry name" value="Ribonuclease H-like"/>
    <property type="match status" value="1"/>
</dbReference>
<dbReference type="PROSITE" id="PS50158">
    <property type="entry name" value="ZF_CCHC"/>
    <property type="match status" value="2"/>
</dbReference>
<dbReference type="CDD" id="cd09274">
    <property type="entry name" value="RNase_HI_RT_Ty3"/>
    <property type="match status" value="1"/>
</dbReference>
<dbReference type="Gene3D" id="3.30.70.270">
    <property type="match status" value="1"/>
</dbReference>
<feature type="compositionally biased region" description="Polar residues" evidence="16">
    <location>
        <begin position="1841"/>
        <end position="1857"/>
    </location>
</feature>
<dbReference type="GO" id="GO:0003964">
    <property type="term" value="F:RNA-directed DNA polymerase activity"/>
    <property type="evidence" value="ECO:0007669"/>
    <property type="project" value="UniProtKB-KW"/>
</dbReference>